<dbReference type="Proteomes" id="UP000295565">
    <property type="component" value="Unassembled WGS sequence"/>
</dbReference>
<proteinExistence type="predicted"/>
<evidence type="ECO:0000256" key="1">
    <source>
        <dbReference type="SAM" id="Phobius"/>
    </source>
</evidence>
<dbReference type="AlphaFoldDB" id="A0A4V2PNG5"/>
<keyword evidence="1" id="KW-0812">Transmembrane</keyword>
<evidence type="ECO:0000313" key="3">
    <source>
        <dbReference type="Proteomes" id="UP000295565"/>
    </source>
</evidence>
<feature type="transmembrane region" description="Helical" evidence="1">
    <location>
        <begin position="48"/>
        <end position="75"/>
    </location>
</feature>
<reference evidence="2 3" key="1">
    <citation type="submission" date="2019-03" db="EMBL/GenBank/DDBJ databases">
        <title>Genomic Encyclopedia of Type Strains, Phase IV (KMG-IV): sequencing the most valuable type-strain genomes for metagenomic binning, comparative biology and taxonomic classification.</title>
        <authorList>
            <person name="Goeker M."/>
        </authorList>
    </citation>
    <scope>NUCLEOTIDE SEQUENCE [LARGE SCALE GENOMIC DNA]</scope>
    <source>
        <strain evidence="2 3">DSM 18577</strain>
    </source>
</reference>
<name>A0A4V2PNG5_9GAMM</name>
<evidence type="ECO:0000313" key="2">
    <source>
        <dbReference type="EMBL" id="TCK46971.1"/>
    </source>
</evidence>
<keyword evidence="1" id="KW-1133">Transmembrane helix</keyword>
<keyword evidence="3" id="KW-1185">Reference proteome</keyword>
<dbReference type="EMBL" id="SMGD01000016">
    <property type="protein sequence ID" value="TCK46971.1"/>
    <property type="molecule type" value="Genomic_DNA"/>
</dbReference>
<keyword evidence="1" id="KW-0472">Membrane</keyword>
<sequence length="133" mass="15076">MHGEIPQQTEQTHTPFSNLLSIYQQWFENWLKLAELESQYAFSNAIKVLILSIAAVVILLSGWGLFLAFVISVGYLLGISLVWLLAIGTFVHLILAFALWRLASVYLARITFKRSAQALMNYPQNHQESDHGL</sequence>
<accession>A0A4V2PNG5</accession>
<dbReference type="RefSeq" id="WP_131913867.1">
    <property type="nucleotide sequence ID" value="NZ_OU594967.1"/>
</dbReference>
<gene>
    <name evidence="2" type="ORF">EV690_3123</name>
</gene>
<organism evidence="2 3">
    <name type="scientific">Celerinatantimonas diazotrophica</name>
    <dbReference type="NCBI Taxonomy" id="412034"/>
    <lineage>
        <taxon>Bacteria</taxon>
        <taxon>Pseudomonadati</taxon>
        <taxon>Pseudomonadota</taxon>
        <taxon>Gammaproteobacteria</taxon>
        <taxon>Celerinatantimonadaceae</taxon>
        <taxon>Celerinatantimonas</taxon>
    </lineage>
</organism>
<comment type="caution">
    <text evidence="2">The sequence shown here is derived from an EMBL/GenBank/DDBJ whole genome shotgun (WGS) entry which is preliminary data.</text>
</comment>
<protein>
    <submittedName>
        <fullName evidence="2">Putative superfamily III holin-X</fullName>
    </submittedName>
</protein>
<feature type="transmembrane region" description="Helical" evidence="1">
    <location>
        <begin position="81"/>
        <end position="103"/>
    </location>
</feature>